<dbReference type="InterPro" id="IPR036873">
    <property type="entry name" value="Rhodanese-like_dom_sf"/>
</dbReference>
<evidence type="ECO:0000256" key="2">
    <source>
        <dbReference type="ARBA" id="ARBA00022737"/>
    </source>
</evidence>
<sequence length="277" mass="31765">MKNIIDVNIAHKLRLNKNVVFLDCRFQLSNPEYGLNEYQKNHIPLSRYVDLNNDLSSPVQKHGGRHPFPNLSDFGNLLGNLGIDHDTIVICYDDGTNDNAARCWFLCNLVGHQFTFVLNGGYKKWLENDFEVTTKIEEVLPKKFEISVQEYMITSMDEVKKNGKKEDFNCIDSRESIRYIGEFEPIDRIAGHIPGAKNSFWKDVLNEAGEFKSKEELQTLFKPFNYNKETVVYCGSGVTGCVNYLGLIEAGYTNVKLYPGSYSDWISYEENVVNKKI</sequence>
<feature type="domain" description="Rhodanese" evidence="3">
    <location>
        <begin position="164"/>
        <end position="274"/>
    </location>
</feature>
<protein>
    <submittedName>
        <fullName evidence="4">Sulfurtransferase</fullName>
    </submittedName>
</protein>
<reference evidence="4 5" key="1">
    <citation type="submission" date="2022-04" db="EMBL/GenBank/DDBJ databases">
        <title>Mechanism of arsenic methylation and mitigation arsenic toxicity by Bacillus sp. LH14 from an Arsenic-Contaminated Paddy Soil.</title>
        <authorList>
            <person name="Wang D."/>
        </authorList>
    </citation>
    <scope>NUCLEOTIDE SEQUENCE [LARGE SCALE GENOMIC DNA]</scope>
    <source>
        <strain evidence="4 5">LH14</strain>
    </source>
</reference>
<dbReference type="Gene3D" id="3.40.250.10">
    <property type="entry name" value="Rhodanese-like domain"/>
    <property type="match status" value="2"/>
</dbReference>
<dbReference type="InterPro" id="IPR045078">
    <property type="entry name" value="TST/MPST-like"/>
</dbReference>
<dbReference type="SMART" id="SM00450">
    <property type="entry name" value="RHOD"/>
    <property type="match status" value="2"/>
</dbReference>
<keyword evidence="5" id="KW-1185">Reference proteome</keyword>
<dbReference type="RefSeq" id="WP_248268942.1">
    <property type="nucleotide sequence ID" value="NZ_CP096034.1"/>
</dbReference>
<evidence type="ECO:0000259" key="3">
    <source>
        <dbReference type="PROSITE" id="PS50206"/>
    </source>
</evidence>
<evidence type="ECO:0000313" key="5">
    <source>
        <dbReference type="Proteomes" id="UP000830639"/>
    </source>
</evidence>
<dbReference type="SUPFAM" id="SSF52821">
    <property type="entry name" value="Rhodanese/Cell cycle control phosphatase"/>
    <property type="match status" value="2"/>
</dbReference>
<dbReference type="PANTHER" id="PTHR11364">
    <property type="entry name" value="THIOSULFATE SULFERTANSFERASE"/>
    <property type="match status" value="1"/>
</dbReference>
<feature type="domain" description="Rhodanese" evidence="3">
    <location>
        <begin position="15"/>
        <end position="134"/>
    </location>
</feature>
<keyword evidence="2" id="KW-0677">Repeat</keyword>
<dbReference type="CDD" id="cd01448">
    <property type="entry name" value="TST_Repeat_1"/>
    <property type="match status" value="1"/>
</dbReference>
<name>A0ABY4JSH1_9BACI</name>
<evidence type="ECO:0000313" key="4">
    <source>
        <dbReference type="EMBL" id="UPM56020.1"/>
    </source>
</evidence>
<dbReference type="Pfam" id="PF00581">
    <property type="entry name" value="Rhodanese"/>
    <property type="match status" value="2"/>
</dbReference>
<dbReference type="PANTHER" id="PTHR11364:SF27">
    <property type="entry name" value="SULFURTRANSFERASE"/>
    <property type="match status" value="1"/>
</dbReference>
<keyword evidence="1" id="KW-0808">Transferase</keyword>
<dbReference type="Proteomes" id="UP000830639">
    <property type="component" value="Chromosome"/>
</dbReference>
<accession>A0ABY4JSH1</accession>
<dbReference type="CDD" id="cd01449">
    <property type="entry name" value="TST_Repeat_2"/>
    <property type="match status" value="1"/>
</dbReference>
<dbReference type="EMBL" id="CP096034">
    <property type="protein sequence ID" value="UPM56020.1"/>
    <property type="molecule type" value="Genomic_DNA"/>
</dbReference>
<dbReference type="InterPro" id="IPR001763">
    <property type="entry name" value="Rhodanese-like_dom"/>
</dbReference>
<dbReference type="PROSITE" id="PS50206">
    <property type="entry name" value="RHODANESE_3"/>
    <property type="match status" value="2"/>
</dbReference>
<organism evidence="4 5">
    <name type="scientific">Gottfriedia acidiceleris</name>
    <dbReference type="NCBI Taxonomy" id="371036"/>
    <lineage>
        <taxon>Bacteria</taxon>
        <taxon>Bacillati</taxon>
        <taxon>Bacillota</taxon>
        <taxon>Bacilli</taxon>
        <taxon>Bacillales</taxon>
        <taxon>Bacillaceae</taxon>
        <taxon>Gottfriedia</taxon>
    </lineage>
</organism>
<gene>
    <name evidence="4" type="ORF">MY490_09360</name>
</gene>
<proteinExistence type="predicted"/>
<evidence type="ECO:0000256" key="1">
    <source>
        <dbReference type="ARBA" id="ARBA00022679"/>
    </source>
</evidence>